<dbReference type="Gene3D" id="3.30.40.10">
    <property type="entry name" value="Zinc/RING finger domain, C3HC4 (zinc finger)"/>
    <property type="match status" value="1"/>
</dbReference>
<dbReference type="SMART" id="SM00504">
    <property type="entry name" value="Ubox"/>
    <property type="match status" value="1"/>
</dbReference>
<keyword evidence="7 13" id="KW-0863">Zinc-finger</keyword>
<feature type="region of interest" description="Disordered" evidence="14">
    <location>
        <begin position="162"/>
        <end position="190"/>
    </location>
</feature>
<dbReference type="AlphaFoldDB" id="A0AAD9JW52"/>
<evidence type="ECO:0000256" key="1">
    <source>
        <dbReference type="ARBA" id="ARBA00004123"/>
    </source>
</evidence>
<gene>
    <name evidence="16" type="ORF">LSH36_146g02014</name>
</gene>
<dbReference type="InterPro" id="IPR004181">
    <property type="entry name" value="Znf_MIZ"/>
</dbReference>
<evidence type="ECO:0000256" key="4">
    <source>
        <dbReference type="ARBA" id="ARBA00020923"/>
    </source>
</evidence>
<dbReference type="GO" id="GO:0016567">
    <property type="term" value="P:protein ubiquitination"/>
    <property type="evidence" value="ECO:0007669"/>
    <property type="project" value="InterPro"/>
</dbReference>
<evidence type="ECO:0000256" key="12">
    <source>
        <dbReference type="ARBA" id="ARBA00032533"/>
    </source>
</evidence>
<dbReference type="GO" id="GO:0000724">
    <property type="term" value="P:double-strand break repair via homologous recombination"/>
    <property type="evidence" value="ECO:0007669"/>
    <property type="project" value="InterPro"/>
</dbReference>
<protein>
    <recommendedName>
        <fullName evidence="4">E3 SUMO-protein ligase NSE2</fullName>
    </recommendedName>
    <alternativeName>
        <fullName evidence="11">E3 SUMO-protein transferase NSE2</fullName>
    </alternativeName>
    <alternativeName>
        <fullName evidence="12">Non-structural maintenance of chromosomes element 2 homolog</fullName>
    </alternativeName>
</protein>
<feature type="compositionally biased region" description="Low complexity" evidence="14">
    <location>
        <begin position="551"/>
        <end position="570"/>
    </location>
</feature>
<evidence type="ECO:0000256" key="7">
    <source>
        <dbReference type="ARBA" id="ARBA00022771"/>
    </source>
</evidence>
<feature type="compositionally biased region" description="Polar residues" evidence="14">
    <location>
        <begin position="63"/>
        <end position="88"/>
    </location>
</feature>
<evidence type="ECO:0000256" key="11">
    <source>
        <dbReference type="ARBA" id="ARBA00031731"/>
    </source>
</evidence>
<evidence type="ECO:0000313" key="17">
    <source>
        <dbReference type="Proteomes" id="UP001208570"/>
    </source>
</evidence>
<dbReference type="GO" id="GO:0030915">
    <property type="term" value="C:Smc5-Smc6 complex"/>
    <property type="evidence" value="ECO:0007669"/>
    <property type="project" value="InterPro"/>
</dbReference>
<proteinExistence type="inferred from homology"/>
<dbReference type="SUPFAM" id="SSF57850">
    <property type="entry name" value="RING/U-box"/>
    <property type="match status" value="1"/>
</dbReference>
<evidence type="ECO:0000313" key="16">
    <source>
        <dbReference type="EMBL" id="KAK2159785.1"/>
    </source>
</evidence>
<keyword evidence="10" id="KW-0539">Nucleus</keyword>
<feature type="compositionally biased region" description="Polar residues" evidence="14">
    <location>
        <begin position="202"/>
        <end position="212"/>
    </location>
</feature>
<keyword evidence="8" id="KW-0833">Ubl conjugation pathway</keyword>
<comment type="caution">
    <text evidence="16">The sequence shown here is derived from an EMBL/GenBank/DDBJ whole genome shotgun (WGS) entry which is preliminary data.</text>
</comment>
<keyword evidence="6" id="KW-0479">Metal-binding</keyword>
<keyword evidence="17" id="KW-1185">Reference proteome</keyword>
<dbReference type="GO" id="GO:0061665">
    <property type="term" value="F:SUMO ligase activity"/>
    <property type="evidence" value="ECO:0007669"/>
    <property type="project" value="TreeGrafter"/>
</dbReference>
<feature type="region of interest" description="Disordered" evidence="14">
    <location>
        <begin position="435"/>
        <end position="467"/>
    </location>
</feature>
<comment type="pathway">
    <text evidence="2">Protein modification; protein sumoylation.</text>
</comment>
<evidence type="ECO:0000256" key="14">
    <source>
        <dbReference type="SAM" id="MobiDB-lite"/>
    </source>
</evidence>
<dbReference type="InterPro" id="IPR003613">
    <property type="entry name" value="Ubox_domain"/>
</dbReference>
<dbReference type="InterPro" id="IPR013083">
    <property type="entry name" value="Znf_RING/FYVE/PHD"/>
</dbReference>
<comment type="subcellular location">
    <subcellularLocation>
        <location evidence="1">Nucleus</location>
    </subcellularLocation>
</comment>
<dbReference type="Pfam" id="PF11789">
    <property type="entry name" value="zf-Nse"/>
    <property type="match status" value="1"/>
</dbReference>
<feature type="region of interest" description="Disordered" evidence="14">
    <location>
        <begin position="202"/>
        <end position="221"/>
    </location>
</feature>
<dbReference type="GO" id="GO:0016925">
    <property type="term" value="P:protein sumoylation"/>
    <property type="evidence" value="ECO:0007669"/>
    <property type="project" value="TreeGrafter"/>
</dbReference>
<keyword evidence="5" id="KW-0808">Transferase</keyword>
<evidence type="ECO:0000256" key="8">
    <source>
        <dbReference type="ARBA" id="ARBA00022786"/>
    </source>
</evidence>
<dbReference type="GO" id="GO:0004842">
    <property type="term" value="F:ubiquitin-protein transferase activity"/>
    <property type="evidence" value="ECO:0007669"/>
    <property type="project" value="InterPro"/>
</dbReference>
<dbReference type="GO" id="GO:0008270">
    <property type="term" value="F:zinc ion binding"/>
    <property type="evidence" value="ECO:0007669"/>
    <property type="project" value="UniProtKB-KW"/>
</dbReference>
<feature type="compositionally biased region" description="Low complexity" evidence="14">
    <location>
        <begin position="165"/>
        <end position="185"/>
    </location>
</feature>
<dbReference type="PANTHER" id="PTHR21330">
    <property type="entry name" value="E3 SUMO-PROTEIN LIGASE NSE2"/>
    <property type="match status" value="1"/>
</dbReference>
<name>A0AAD9JW52_9ANNE</name>
<evidence type="ECO:0000256" key="10">
    <source>
        <dbReference type="ARBA" id="ARBA00023242"/>
    </source>
</evidence>
<evidence type="ECO:0000256" key="13">
    <source>
        <dbReference type="PROSITE-ProRule" id="PRU00452"/>
    </source>
</evidence>
<evidence type="ECO:0000256" key="2">
    <source>
        <dbReference type="ARBA" id="ARBA00004718"/>
    </source>
</evidence>
<comment type="similarity">
    <text evidence="3">Belongs to the NSE2 family.</text>
</comment>
<dbReference type="PANTHER" id="PTHR21330:SF1">
    <property type="entry name" value="E3 SUMO-PROTEIN LIGASE NSE2"/>
    <property type="match status" value="1"/>
</dbReference>
<evidence type="ECO:0000259" key="15">
    <source>
        <dbReference type="PROSITE" id="PS51044"/>
    </source>
</evidence>
<evidence type="ECO:0000256" key="6">
    <source>
        <dbReference type="ARBA" id="ARBA00022723"/>
    </source>
</evidence>
<evidence type="ECO:0000256" key="9">
    <source>
        <dbReference type="ARBA" id="ARBA00022833"/>
    </source>
</evidence>
<organism evidence="16 17">
    <name type="scientific">Paralvinella palmiformis</name>
    <dbReference type="NCBI Taxonomy" id="53620"/>
    <lineage>
        <taxon>Eukaryota</taxon>
        <taxon>Metazoa</taxon>
        <taxon>Spiralia</taxon>
        <taxon>Lophotrochozoa</taxon>
        <taxon>Annelida</taxon>
        <taxon>Polychaeta</taxon>
        <taxon>Sedentaria</taxon>
        <taxon>Canalipalpata</taxon>
        <taxon>Terebellida</taxon>
        <taxon>Terebelliformia</taxon>
        <taxon>Alvinellidae</taxon>
        <taxon>Paralvinella</taxon>
    </lineage>
</organism>
<dbReference type="InterPro" id="IPR026846">
    <property type="entry name" value="Nse2(Mms21)"/>
</dbReference>
<dbReference type="CDD" id="cd16651">
    <property type="entry name" value="SPL-RING_NSE2"/>
    <property type="match status" value="1"/>
</dbReference>
<feature type="domain" description="SP-RING-type" evidence="15">
    <location>
        <begin position="812"/>
        <end position="899"/>
    </location>
</feature>
<dbReference type="GO" id="GO:0005634">
    <property type="term" value="C:nucleus"/>
    <property type="evidence" value="ECO:0007669"/>
    <property type="project" value="UniProtKB-SubCell"/>
</dbReference>
<dbReference type="EMBL" id="JAODUP010000146">
    <property type="protein sequence ID" value="KAK2159785.1"/>
    <property type="molecule type" value="Genomic_DNA"/>
</dbReference>
<feature type="region of interest" description="Disordered" evidence="14">
    <location>
        <begin position="59"/>
        <end position="88"/>
    </location>
</feature>
<reference evidence="16" key="1">
    <citation type="journal article" date="2023" name="Mol. Biol. Evol.">
        <title>Third-Generation Sequencing Reveals the Adaptive Role of the Epigenome in Three Deep-Sea Polychaetes.</title>
        <authorList>
            <person name="Perez M."/>
            <person name="Aroh O."/>
            <person name="Sun Y."/>
            <person name="Lan Y."/>
            <person name="Juniper S.K."/>
            <person name="Young C.R."/>
            <person name="Angers B."/>
            <person name="Qian P.Y."/>
        </authorList>
    </citation>
    <scope>NUCLEOTIDE SEQUENCE</scope>
    <source>
        <strain evidence="16">P08H-3</strain>
    </source>
</reference>
<keyword evidence="9" id="KW-0862">Zinc</keyword>
<dbReference type="Proteomes" id="UP001208570">
    <property type="component" value="Unassembled WGS sequence"/>
</dbReference>
<sequence length="899" mass="98025">MDNTNKKRPADSGQTVDTFAVCSKCNRLSYNLKQCDKCGNPLSEDNAAMCVSAEPKRARLESPASSTNVGLVNGNNTSQRTSTDSETLSHNPAFPVPQALYKNLNASTPDSNITPQALYMNVNFCSDSSSAQTSNTETVSSVNCSQNSSLLHQVFNTSASGLDQSSIIPSNSSGSRGGTTMSSTSPLMGPVSQAATNLHLNSQMAPPHHSQSGPPPLVSSTAATNQANAKQFNNFNLSAPPPYMGNNHAPAGHLQTNTGLENDDCVGELLISNSDTNIALPAIQIRIGTRKFLPASSVTFKEDGILFALKDFTHAPVLLNARAIIKCEANMDTFPIFIVYLEATCIRQIRNIFSLTTDEFMENSPAGVKKCITIFPNVTPAVQKELRGRIALGIRKIFQTMGVRYPRSTSYLQEISSMQVIDLLFDTMRNTRNSDVIPRGISPSRPQASAPVPVASSMPPHHLSSSQNSISYHGHGMSSVSGRVQPPVPSVYSDPASRLPTNSMIRLQIPARGEALATSTTAIRMAPQRQINPRQAGRGAHTVRPTVTTVTSQSQPAPKSSSASTAGTTAPLLVVPTDQTKWATMQKDLVEGGVYHVELPTKERKYFLWDGVRLVPCLVQNTEVQLNCVYLRIGSLRAEAKDVKVRADNPAAFMFTVKSDSTGVVPVQLGFDMIASCILYNDGSDKTIMFLNPAQNGWWKLQNLLKLGGDNDPCYNPNSPEARRKHIIMIFKGVNVDQKDALLGIKVKGSNSKIFSMGHHSMIMKVLSDVYNNIPQTYYHNSGNKFQPNTPLDVILKEFMEVDHAGIPIEDDDDDVIMTSEEIGIKCPYTQQVMKEPVQNKLCLHNYEKSAIQEFIVRKKGNARCPYAGCGNSKPLSMLDLVDNKELKEYIQKHANDKT</sequence>
<feature type="region of interest" description="Disordered" evidence="14">
    <location>
        <begin position="548"/>
        <end position="570"/>
    </location>
</feature>
<evidence type="ECO:0000256" key="5">
    <source>
        <dbReference type="ARBA" id="ARBA00022679"/>
    </source>
</evidence>
<feature type="compositionally biased region" description="Low complexity" evidence="14">
    <location>
        <begin position="442"/>
        <end position="460"/>
    </location>
</feature>
<evidence type="ECO:0000256" key="3">
    <source>
        <dbReference type="ARBA" id="ARBA00008212"/>
    </source>
</evidence>
<dbReference type="PROSITE" id="PS51044">
    <property type="entry name" value="ZF_SP_RING"/>
    <property type="match status" value="1"/>
</dbReference>
<accession>A0AAD9JW52</accession>